<dbReference type="Proteomes" id="UP000429607">
    <property type="component" value="Unassembled WGS sequence"/>
</dbReference>
<sequence>MMPLRLFMGVAPVPLGLTCHGCRPPTPVALPRHVPRYTPSTCSRSPVVLSSLSIESRQHDGAASAANNPCVVSSDVAAAYYRANTCSAGCITTD</sequence>
<proteinExistence type="predicted"/>
<keyword evidence="6" id="KW-1185">Reference proteome</keyword>
<feature type="signal peptide" evidence="1">
    <location>
        <begin position="1"/>
        <end position="18"/>
    </location>
</feature>
<accession>A0A6A3MFD8</accession>
<gene>
    <name evidence="3" type="ORF">PR001_g11762</name>
    <name evidence="2" type="ORF">PR002_g16216</name>
    <name evidence="4" type="ORF">PR003_g15275</name>
</gene>
<dbReference type="Proteomes" id="UP000435112">
    <property type="component" value="Unassembled WGS sequence"/>
</dbReference>
<evidence type="ECO:0000313" key="3">
    <source>
        <dbReference type="EMBL" id="KAE9028340.1"/>
    </source>
</evidence>
<evidence type="ECO:0000313" key="7">
    <source>
        <dbReference type="Proteomes" id="UP000435112"/>
    </source>
</evidence>
<comment type="caution">
    <text evidence="3">The sequence shown here is derived from an EMBL/GenBank/DDBJ whole genome shotgun (WGS) entry which is preliminary data.</text>
</comment>
<protein>
    <recommendedName>
        <fullName evidence="8">Secreted protein</fullName>
    </recommendedName>
</protein>
<evidence type="ECO:0000313" key="2">
    <source>
        <dbReference type="EMBL" id="KAE9007375.1"/>
    </source>
</evidence>
<reference evidence="5 7" key="1">
    <citation type="submission" date="2018-09" db="EMBL/GenBank/DDBJ databases">
        <title>Genomic investigation of the strawberry pathogen Phytophthora fragariae indicates pathogenicity is determined by transcriptional variation in three key races.</title>
        <authorList>
            <person name="Adams T.M."/>
            <person name="Armitage A.D."/>
            <person name="Sobczyk M.K."/>
            <person name="Bates H.J."/>
            <person name="Dunwell J.M."/>
            <person name="Nellist C.F."/>
            <person name="Harrison R.J."/>
        </authorList>
    </citation>
    <scope>NUCLEOTIDE SEQUENCE [LARGE SCALE GENOMIC DNA]</scope>
    <source>
        <strain evidence="3 5">SCRP249</strain>
        <strain evidence="2 7">SCRP324</strain>
        <strain evidence="4 6">SCRP333</strain>
    </source>
</reference>
<organism evidence="3 5">
    <name type="scientific">Phytophthora rubi</name>
    <dbReference type="NCBI Taxonomy" id="129364"/>
    <lineage>
        <taxon>Eukaryota</taxon>
        <taxon>Sar</taxon>
        <taxon>Stramenopiles</taxon>
        <taxon>Oomycota</taxon>
        <taxon>Peronosporomycetes</taxon>
        <taxon>Peronosporales</taxon>
        <taxon>Peronosporaceae</taxon>
        <taxon>Phytophthora</taxon>
    </lineage>
</organism>
<dbReference type="EMBL" id="QXFV01000736">
    <property type="protein sequence ID" value="KAE9028340.1"/>
    <property type="molecule type" value="Genomic_DNA"/>
</dbReference>
<evidence type="ECO:0000256" key="1">
    <source>
        <dbReference type="SAM" id="SignalP"/>
    </source>
</evidence>
<dbReference type="Proteomes" id="UP000434957">
    <property type="component" value="Unassembled WGS sequence"/>
</dbReference>
<keyword evidence="1" id="KW-0732">Signal</keyword>
<feature type="chain" id="PRO_5036165145" description="Secreted protein" evidence="1">
    <location>
        <begin position="19"/>
        <end position="94"/>
    </location>
</feature>
<dbReference type="AlphaFoldDB" id="A0A6A3MFD8"/>
<name>A0A6A3MFD8_9STRA</name>
<evidence type="ECO:0000313" key="5">
    <source>
        <dbReference type="Proteomes" id="UP000429607"/>
    </source>
</evidence>
<evidence type="ECO:0000313" key="4">
    <source>
        <dbReference type="EMBL" id="KAE9330567.1"/>
    </source>
</evidence>
<evidence type="ECO:0008006" key="8">
    <source>
        <dbReference type="Google" id="ProtNLM"/>
    </source>
</evidence>
<dbReference type="EMBL" id="QXFT01001051">
    <property type="protein sequence ID" value="KAE9330567.1"/>
    <property type="molecule type" value="Genomic_DNA"/>
</dbReference>
<evidence type="ECO:0000313" key="6">
    <source>
        <dbReference type="Proteomes" id="UP000434957"/>
    </source>
</evidence>
<dbReference type="EMBL" id="QXFU01001226">
    <property type="protein sequence ID" value="KAE9007375.1"/>
    <property type="molecule type" value="Genomic_DNA"/>
</dbReference>